<sequence length="81" mass="9215">MRPRVWRSTNEVAPVSERRWGGEMFCEGGGHKTSSIKISHRHYFNSRTLTRLCTGKVDIPCRYLQSPAGLSSPHNTIKTNK</sequence>
<evidence type="ECO:0000313" key="2">
    <source>
        <dbReference type="Proteomes" id="UP000694892"/>
    </source>
</evidence>
<protein>
    <submittedName>
        <fullName evidence="1">Uncharacterized protein</fullName>
    </submittedName>
</protein>
<dbReference type="EMBL" id="CM004469">
    <property type="protein sequence ID" value="OCT93318.1"/>
    <property type="molecule type" value="Genomic_DNA"/>
</dbReference>
<dbReference type="AlphaFoldDB" id="A0A974HX01"/>
<organism evidence="1 2">
    <name type="scientific">Xenopus laevis</name>
    <name type="common">African clawed frog</name>
    <dbReference type="NCBI Taxonomy" id="8355"/>
    <lineage>
        <taxon>Eukaryota</taxon>
        <taxon>Metazoa</taxon>
        <taxon>Chordata</taxon>
        <taxon>Craniata</taxon>
        <taxon>Vertebrata</taxon>
        <taxon>Euteleostomi</taxon>
        <taxon>Amphibia</taxon>
        <taxon>Batrachia</taxon>
        <taxon>Anura</taxon>
        <taxon>Pipoidea</taxon>
        <taxon>Pipidae</taxon>
        <taxon>Xenopodinae</taxon>
        <taxon>Xenopus</taxon>
        <taxon>Xenopus</taxon>
    </lineage>
</organism>
<dbReference type="Proteomes" id="UP000694892">
    <property type="component" value="Chromosome 2S"/>
</dbReference>
<evidence type="ECO:0000313" key="1">
    <source>
        <dbReference type="EMBL" id="OCT93318.1"/>
    </source>
</evidence>
<gene>
    <name evidence="1" type="ORF">XELAEV_18016385mg</name>
</gene>
<name>A0A974HX01_XENLA</name>
<proteinExistence type="predicted"/>
<reference evidence="2" key="1">
    <citation type="journal article" date="2016" name="Nature">
        <title>Genome evolution in the allotetraploid frog Xenopus laevis.</title>
        <authorList>
            <person name="Session A.M."/>
            <person name="Uno Y."/>
            <person name="Kwon T."/>
            <person name="Chapman J.A."/>
            <person name="Toyoda A."/>
            <person name="Takahashi S."/>
            <person name="Fukui A."/>
            <person name="Hikosaka A."/>
            <person name="Suzuki A."/>
            <person name="Kondo M."/>
            <person name="van Heeringen S.J."/>
            <person name="Quigley I."/>
            <person name="Heinz S."/>
            <person name="Ogino H."/>
            <person name="Ochi H."/>
            <person name="Hellsten U."/>
            <person name="Lyons J.B."/>
            <person name="Simakov O."/>
            <person name="Putnam N."/>
            <person name="Stites J."/>
            <person name="Kuroki Y."/>
            <person name="Tanaka T."/>
            <person name="Michiue T."/>
            <person name="Watanabe M."/>
            <person name="Bogdanovic O."/>
            <person name="Lister R."/>
            <person name="Georgiou G."/>
            <person name="Paranjpe S.S."/>
            <person name="van Kruijsbergen I."/>
            <person name="Shu S."/>
            <person name="Carlson J."/>
            <person name="Kinoshita T."/>
            <person name="Ohta Y."/>
            <person name="Mawaribuchi S."/>
            <person name="Jenkins J."/>
            <person name="Grimwood J."/>
            <person name="Schmutz J."/>
            <person name="Mitros T."/>
            <person name="Mozaffari S.V."/>
            <person name="Suzuki Y."/>
            <person name="Haramoto Y."/>
            <person name="Yamamoto T.S."/>
            <person name="Takagi C."/>
            <person name="Heald R."/>
            <person name="Miller K."/>
            <person name="Haudenschild C."/>
            <person name="Kitzman J."/>
            <person name="Nakayama T."/>
            <person name="Izutsu Y."/>
            <person name="Robert J."/>
            <person name="Fortriede J."/>
            <person name="Burns K."/>
            <person name="Lotay V."/>
            <person name="Karimi K."/>
            <person name="Yasuoka Y."/>
            <person name="Dichmann D.S."/>
            <person name="Flajnik M.F."/>
            <person name="Houston D.W."/>
            <person name="Shendure J."/>
            <person name="DuPasquier L."/>
            <person name="Vize P.D."/>
            <person name="Zorn A.M."/>
            <person name="Ito M."/>
            <person name="Marcotte E.M."/>
            <person name="Wallingford J.B."/>
            <person name="Ito Y."/>
            <person name="Asashima M."/>
            <person name="Ueno N."/>
            <person name="Matsuda Y."/>
            <person name="Veenstra G.J."/>
            <person name="Fujiyama A."/>
            <person name="Harland R.M."/>
            <person name="Taira M."/>
            <person name="Rokhsar D.S."/>
        </authorList>
    </citation>
    <scope>NUCLEOTIDE SEQUENCE [LARGE SCALE GENOMIC DNA]</scope>
    <source>
        <strain evidence="2">J</strain>
    </source>
</reference>
<accession>A0A974HX01</accession>